<comment type="subcellular location">
    <subcellularLocation>
        <location evidence="6">Cytoplasm</location>
    </subcellularLocation>
</comment>
<dbReference type="EC" id="2.1.1.-" evidence="6"/>
<evidence type="ECO:0000256" key="3">
    <source>
        <dbReference type="ARBA" id="ARBA00022603"/>
    </source>
</evidence>
<evidence type="ECO:0000256" key="1">
    <source>
        <dbReference type="ARBA" id="ARBA00009741"/>
    </source>
</evidence>
<dbReference type="CDD" id="cd02440">
    <property type="entry name" value="AdoMet_MTases"/>
    <property type="match status" value="1"/>
</dbReference>
<organism evidence="7 8">
    <name type="scientific">Hydrotalea sandarakina</name>
    <dbReference type="NCBI Taxonomy" id="1004304"/>
    <lineage>
        <taxon>Bacteria</taxon>
        <taxon>Pseudomonadati</taxon>
        <taxon>Bacteroidota</taxon>
        <taxon>Chitinophagia</taxon>
        <taxon>Chitinophagales</taxon>
        <taxon>Chitinophagaceae</taxon>
        <taxon>Hydrotalea</taxon>
    </lineage>
</organism>
<dbReference type="InterPro" id="IPR050078">
    <property type="entry name" value="Ribosomal_L11_MeTrfase_PrmA"/>
</dbReference>
<dbReference type="RefSeq" id="WP_111293444.1">
    <property type="nucleotide sequence ID" value="NZ_QKZV01000001.1"/>
</dbReference>
<keyword evidence="2 6" id="KW-0963">Cytoplasm</keyword>
<dbReference type="HAMAP" id="MF_00735">
    <property type="entry name" value="Methyltr_PrmA"/>
    <property type="match status" value="1"/>
</dbReference>
<dbReference type="InterPro" id="IPR004498">
    <property type="entry name" value="Ribosomal_PrmA_MeTrfase"/>
</dbReference>
<proteinExistence type="inferred from homology"/>
<dbReference type="GO" id="GO:0005737">
    <property type="term" value="C:cytoplasm"/>
    <property type="evidence" value="ECO:0007669"/>
    <property type="project" value="UniProtKB-SubCell"/>
</dbReference>
<feature type="binding site" evidence="6">
    <location>
        <position position="167"/>
    </location>
    <ligand>
        <name>S-adenosyl-L-methionine</name>
        <dbReference type="ChEBI" id="CHEBI:59789"/>
    </ligand>
</feature>
<dbReference type="OrthoDB" id="9785995at2"/>
<keyword evidence="5 6" id="KW-0949">S-adenosyl-L-methionine</keyword>
<reference evidence="7 8" key="1">
    <citation type="submission" date="2018-06" db="EMBL/GenBank/DDBJ databases">
        <title>Genomic Encyclopedia of Archaeal and Bacterial Type Strains, Phase II (KMG-II): from individual species to whole genera.</title>
        <authorList>
            <person name="Goeker M."/>
        </authorList>
    </citation>
    <scope>NUCLEOTIDE SEQUENCE [LARGE SCALE GENOMIC DNA]</scope>
    <source>
        <strain evidence="7 8">DSM 23241</strain>
    </source>
</reference>
<keyword evidence="7" id="KW-0687">Ribonucleoprotein</keyword>
<comment type="function">
    <text evidence="6">Methylates ribosomal protein L11.</text>
</comment>
<evidence type="ECO:0000256" key="6">
    <source>
        <dbReference type="HAMAP-Rule" id="MF_00735"/>
    </source>
</evidence>
<keyword evidence="3 6" id="KW-0489">Methyltransferase</keyword>
<dbReference type="Pfam" id="PF06325">
    <property type="entry name" value="PrmA"/>
    <property type="match status" value="1"/>
</dbReference>
<feature type="binding site" evidence="6">
    <location>
        <position position="208"/>
    </location>
    <ligand>
        <name>S-adenosyl-L-methionine</name>
        <dbReference type="ChEBI" id="CHEBI:59789"/>
    </ligand>
</feature>
<evidence type="ECO:0000256" key="5">
    <source>
        <dbReference type="ARBA" id="ARBA00022691"/>
    </source>
</evidence>
<comment type="similarity">
    <text evidence="1 6">Belongs to the methyltransferase superfamily. PrmA family.</text>
</comment>
<gene>
    <name evidence="6" type="primary">prmA</name>
    <name evidence="7" type="ORF">LX80_00505</name>
</gene>
<comment type="catalytic activity">
    <reaction evidence="6">
        <text>L-lysyl-[protein] + 3 S-adenosyl-L-methionine = N(6),N(6),N(6)-trimethyl-L-lysyl-[protein] + 3 S-adenosyl-L-homocysteine + 3 H(+)</text>
        <dbReference type="Rhea" id="RHEA:54192"/>
        <dbReference type="Rhea" id="RHEA-COMP:9752"/>
        <dbReference type="Rhea" id="RHEA-COMP:13826"/>
        <dbReference type="ChEBI" id="CHEBI:15378"/>
        <dbReference type="ChEBI" id="CHEBI:29969"/>
        <dbReference type="ChEBI" id="CHEBI:57856"/>
        <dbReference type="ChEBI" id="CHEBI:59789"/>
        <dbReference type="ChEBI" id="CHEBI:61961"/>
    </reaction>
</comment>
<dbReference type="Proteomes" id="UP000249720">
    <property type="component" value="Unassembled WGS sequence"/>
</dbReference>
<dbReference type="Gene3D" id="3.40.50.150">
    <property type="entry name" value="Vaccinia Virus protein VP39"/>
    <property type="match status" value="1"/>
</dbReference>
<dbReference type="GO" id="GO:0016279">
    <property type="term" value="F:protein-lysine N-methyltransferase activity"/>
    <property type="evidence" value="ECO:0007669"/>
    <property type="project" value="TreeGrafter"/>
</dbReference>
<dbReference type="GO" id="GO:0032259">
    <property type="term" value="P:methylation"/>
    <property type="evidence" value="ECO:0007669"/>
    <property type="project" value="UniProtKB-KW"/>
</dbReference>
<dbReference type="AlphaFoldDB" id="A0A2W7SFN7"/>
<dbReference type="InterPro" id="IPR029063">
    <property type="entry name" value="SAM-dependent_MTases_sf"/>
</dbReference>
<sequence length="272" mass="30394">MSYIQLKIKVSGNDELAELLIAQLTVLEFEGFEENAGFLMAYISQENYPSDDVETLLNNFSVPFEVKLVAQQNWNAQWEANFSPVIVDDFVAIRANFHAPITTTQHEIVITPKMSFGTGHHATTYLMLQLMASIDFQQKSVFDFGTGTGILAIMAEKLGATKILAVDCDEWSIANSAENFEINKIQNCTLLKASTAETNEQFNIILANVNRNIILENLQYFVNSISVNGLILLSGLLVSDVSEIENALKKLKKCTLQKLIEKDGWVAMQWCV</sequence>
<protein>
    <recommendedName>
        <fullName evidence="6">Ribosomal protein L11 methyltransferase</fullName>
        <shortName evidence="6">L11 Mtase</shortName>
        <ecNumber evidence="6">2.1.1.-</ecNumber>
    </recommendedName>
</protein>
<evidence type="ECO:0000256" key="4">
    <source>
        <dbReference type="ARBA" id="ARBA00022679"/>
    </source>
</evidence>
<keyword evidence="8" id="KW-1185">Reference proteome</keyword>
<evidence type="ECO:0000256" key="2">
    <source>
        <dbReference type="ARBA" id="ARBA00022490"/>
    </source>
</evidence>
<dbReference type="PANTHER" id="PTHR43648">
    <property type="entry name" value="ELECTRON TRANSFER FLAVOPROTEIN BETA SUBUNIT LYSINE METHYLTRANSFERASE"/>
    <property type="match status" value="1"/>
</dbReference>
<name>A0A2W7SFN7_9BACT</name>
<comment type="caution">
    <text evidence="7">The sequence shown here is derived from an EMBL/GenBank/DDBJ whole genome shotgun (WGS) entry which is preliminary data.</text>
</comment>
<evidence type="ECO:0000313" key="8">
    <source>
        <dbReference type="Proteomes" id="UP000249720"/>
    </source>
</evidence>
<evidence type="ECO:0000313" key="7">
    <source>
        <dbReference type="EMBL" id="PZX66009.1"/>
    </source>
</evidence>
<feature type="binding site" evidence="6">
    <location>
        <position position="124"/>
    </location>
    <ligand>
        <name>S-adenosyl-L-methionine</name>
        <dbReference type="ChEBI" id="CHEBI:59789"/>
    </ligand>
</feature>
<dbReference type="NCBIfam" id="NF001785">
    <property type="entry name" value="PRK00517.2-2"/>
    <property type="match status" value="1"/>
</dbReference>
<dbReference type="EMBL" id="QKZV01000001">
    <property type="protein sequence ID" value="PZX66009.1"/>
    <property type="molecule type" value="Genomic_DNA"/>
</dbReference>
<keyword evidence="4 6" id="KW-0808">Transferase</keyword>
<accession>A0A2W7SFN7</accession>
<dbReference type="GO" id="GO:0005840">
    <property type="term" value="C:ribosome"/>
    <property type="evidence" value="ECO:0007669"/>
    <property type="project" value="UniProtKB-KW"/>
</dbReference>
<keyword evidence="7" id="KW-0689">Ribosomal protein</keyword>
<dbReference type="PANTHER" id="PTHR43648:SF1">
    <property type="entry name" value="ELECTRON TRANSFER FLAVOPROTEIN BETA SUBUNIT LYSINE METHYLTRANSFERASE"/>
    <property type="match status" value="1"/>
</dbReference>
<dbReference type="SUPFAM" id="SSF53335">
    <property type="entry name" value="S-adenosyl-L-methionine-dependent methyltransferases"/>
    <property type="match status" value="1"/>
</dbReference>
<feature type="binding site" evidence="6">
    <location>
        <position position="145"/>
    </location>
    <ligand>
        <name>S-adenosyl-L-methionine</name>
        <dbReference type="ChEBI" id="CHEBI:59789"/>
    </ligand>
</feature>